<dbReference type="STRING" id="1514971.AUR64_15345"/>
<keyword evidence="3" id="KW-1185">Reference proteome</keyword>
<keyword evidence="1" id="KW-1133">Transmembrane helix</keyword>
<dbReference type="RefSeq" id="WP_058582320.1">
    <property type="nucleotide sequence ID" value="NZ_LOPU01000029.1"/>
</dbReference>
<dbReference type="AlphaFoldDB" id="A0A0W1R792"/>
<organism evidence="2 3">
    <name type="scientific">Haloprofundus marisrubri</name>
    <dbReference type="NCBI Taxonomy" id="1514971"/>
    <lineage>
        <taxon>Archaea</taxon>
        <taxon>Methanobacteriati</taxon>
        <taxon>Methanobacteriota</taxon>
        <taxon>Stenosarchaea group</taxon>
        <taxon>Halobacteria</taxon>
        <taxon>Halobacteriales</taxon>
        <taxon>Haloferacaceae</taxon>
        <taxon>Haloprofundus</taxon>
    </lineage>
</organism>
<reference evidence="2 3" key="1">
    <citation type="submission" date="2015-12" db="EMBL/GenBank/DDBJ databases">
        <title>Haloprofundus marisrubri gen. nov., sp. nov., an extremely halophilic archaeon isolated from the Discovery deep brine-seawater interface in the Red Sea.</title>
        <authorList>
            <person name="Zhang G."/>
            <person name="Stingl U."/>
            <person name="Rashid M."/>
        </authorList>
    </citation>
    <scope>NUCLEOTIDE SEQUENCE [LARGE SCALE GENOMIC DNA]</scope>
    <source>
        <strain evidence="2 3">SB9</strain>
    </source>
</reference>
<accession>A0A0W1R792</accession>
<name>A0A0W1R792_9EURY</name>
<dbReference type="InterPro" id="IPR058278">
    <property type="entry name" value="DUF7972"/>
</dbReference>
<proteinExistence type="predicted"/>
<feature type="transmembrane region" description="Helical" evidence="1">
    <location>
        <begin position="261"/>
        <end position="280"/>
    </location>
</feature>
<sequence>MSDGDEPSDTMRGRVGQSRLKLWLLMDASRWFVAAIPLGLVFASLVILGVVDPAPIRGSWNLKDPIETTFQGFLTAIITGVTLVVTINQLVLSQELGPLGDQRERMGGALEFREDVEDVLDVPAAPPEPSAFLRALVEGIRNRAEELKTTSAETNGDSTEDAESAVSEYVDGLVGNADGVSDQLEEEQFGTFDVLFAALNFNYSWKIYEGRRLRNQHEEALSTETREQLDELIKTLKFFGPAREHFKTLYFQWELINLSRAMMYASVPALIVTTSMILYADNPVSIPGFTFGVDNVVWVVSGAVTVALVPFMILLSYVLRIATVAKRTLSIGPFILRSVNRSEDLDWE</sequence>
<comment type="caution">
    <text evidence="2">The sequence shown here is derived from an EMBL/GenBank/DDBJ whole genome shotgun (WGS) entry which is preliminary data.</text>
</comment>
<protein>
    <submittedName>
        <fullName evidence="2">Uncharacterized protein</fullName>
    </submittedName>
</protein>
<dbReference type="EMBL" id="LOPU01000029">
    <property type="protein sequence ID" value="KTG09167.1"/>
    <property type="molecule type" value="Genomic_DNA"/>
</dbReference>
<gene>
    <name evidence="2" type="ORF">AUR64_15345</name>
</gene>
<feature type="transmembrane region" description="Helical" evidence="1">
    <location>
        <begin position="296"/>
        <end position="319"/>
    </location>
</feature>
<feature type="transmembrane region" description="Helical" evidence="1">
    <location>
        <begin position="71"/>
        <end position="92"/>
    </location>
</feature>
<evidence type="ECO:0000313" key="3">
    <source>
        <dbReference type="Proteomes" id="UP000054387"/>
    </source>
</evidence>
<keyword evidence="1" id="KW-0472">Membrane</keyword>
<feature type="transmembrane region" description="Helical" evidence="1">
    <location>
        <begin position="31"/>
        <end position="51"/>
    </location>
</feature>
<dbReference type="Proteomes" id="UP000054387">
    <property type="component" value="Unassembled WGS sequence"/>
</dbReference>
<dbReference type="Pfam" id="PF25927">
    <property type="entry name" value="DUF7972"/>
    <property type="match status" value="1"/>
</dbReference>
<evidence type="ECO:0000313" key="2">
    <source>
        <dbReference type="EMBL" id="KTG09167.1"/>
    </source>
</evidence>
<evidence type="ECO:0000256" key="1">
    <source>
        <dbReference type="SAM" id="Phobius"/>
    </source>
</evidence>
<keyword evidence="1" id="KW-0812">Transmembrane</keyword>
<dbReference type="OrthoDB" id="202254at2157"/>